<feature type="transmembrane region" description="Helical" evidence="5">
    <location>
        <begin position="202"/>
        <end position="232"/>
    </location>
</feature>
<feature type="transmembrane region" description="Helical" evidence="5">
    <location>
        <begin position="363"/>
        <end position="381"/>
    </location>
</feature>
<dbReference type="AlphaFoldDB" id="A0A1G9TK71"/>
<keyword evidence="4 5" id="KW-0472">Membrane</keyword>
<dbReference type="Proteomes" id="UP000199309">
    <property type="component" value="Unassembled WGS sequence"/>
</dbReference>
<organism evidence="7 8">
    <name type="scientific">Megasphaera paucivorans</name>
    <dbReference type="NCBI Taxonomy" id="349095"/>
    <lineage>
        <taxon>Bacteria</taxon>
        <taxon>Bacillati</taxon>
        <taxon>Bacillota</taxon>
        <taxon>Negativicutes</taxon>
        <taxon>Veillonellales</taxon>
        <taxon>Veillonellaceae</taxon>
        <taxon>Megasphaera</taxon>
    </lineage>
</organism>
<feature type="transmembrane region" description="Helical" evidence="5">
    <location>
        <begin position="20"/>
        <end position="53"/>
    </location>
</feature>
<evidence type="ECO:0000313" key="7">
    <source>
        <dbReference type="EMBL" id="SDM47814.1"/>
    </source>
</evidence>
<dbReference type="PANTHER" id="PTHR37422:SF13">
    <property type="entry name" value="LIPOPOLYSACCHARIDE BIOSYNTHESIS PROTEIN PA4999-RELATED"/>
    <property type="match status" value="1"/>
</dbReference>
<reference evidence="7 8" key="1">
    <citation type="submission" date="2016-10" db="EMBL/GenBank/DDBJ databases">
        <authorList>
            <person name="de Groot N.N."/>
        </authorList>
    </citation>
    <scope>NUCLEOTIDE SEQUENCE [LARGE SCALE GENOMIC DNA]</scope>
    <source>
        <strain evidence="7 8">DSM 16981</strain>
    </source>
</reference>
<keyword evidence="8" id="KW-1185">Reference proteome</keyword>
<feature type="transmembrane region" description="Helical" evidence="5">
    <location>
        <begin position="65"/>
        <end position="81"/>
    </location>
</feature>
<evidence type="ECO:0000256" key="5">
    <source>
        <dbReference type="SAM" id="Phobius"/>
    </source>
</evidence>
<feature type="transmembrane region" description="Helical" evidence="5">
    <location>
        <begin position="172"/>
        <end position="190"/>
    </location>
</feature>
<dbReference type="RefSeq" id="WP_091648677.1">
    <property type="nucleotide sequence ID" value="NZ_FNHQ01000007.1"/>
</dbReference>
<dbReference type="InterPro" id="IPR007016">
    <property type="entry name" value="O-antigen_ligase-rel_domated"/>
</dbReference>
<dbReference type="GO" id="GO:0016874">
    <property type="term" value="F:ligase activity"/>
    <property type="evidence" value="ECO:0007669"/>
    <property type="project" value="UniProtKB-KW"/>
</dbReference>
<feature type="transmembrane region" description="Helical" evidence="5">
    <location>
        <begin position="238"/>
        <end position="261"/>
    </location>
</feature>
<feature type="transmembrane region" description="Helical" evidence="5">
    <location>
        <begin position="87"/>
        <end position="107"/>
    </location>
</feature>
<keyword evidence="2 5" id="KW-0812">Transmembrane</keyword>
<dbReference type="STRING" id="349095.SAMN05660299_00964"/>
<dbReference type="PANTHER" id="PTHR37422">
    <property type="entry name" value="TEICHURONIC ACID BIOSYNTHESIS PROTEIN TUAE"/>
    <property type="match status" value="1"/>
</dbReference>
<gene>
    <name evidence="7" type="ORF">SAMN05660299_00964</name>
</gene>
<proteinExistence type="predicted"/>
<dbReference type="GO" id="GO:0016020">
    <property type="term" value="C:membrane"/>
    <property type="evidence" value="ECO:0007669"/>
    <property type="project" value="UniProtKB-SubCell"/>
</dbReference>
<accession>A0A1G9TK71</accession>
<name>A0A1G9TK71_9FIRM</name>
<dbReference type="Pfam" id="PF04932">
    <property type="entry name" value="Wzy_C"/>
    <property type="match status" value="1"/>
</dbReference>
<evidence type="ECO:0000256" key="4">
    <source>
        <dbReference type="ARBA" id="ARBA00023136"/>
    </source>
</evidence>
<evidence type="ECO:0000256" key="1">
    <source>
        <dbReference type="ARBA" id="ARBA00004141"/>
    </source>
</evidence>
<evidence type="ECO:0000256" key="2">
    <source>
        <dbReference type="ARBA" id="ARBA00022692"/>
    </source>
</evidence>
<evidence type="ECO:0000256" key="3">
    <source>
        <dbReference type="ARBA" id="ARBA00022989"/>
    </source>
</evidence>
<protein>
    <submittedName>
        <fullName evidence="7">O-Antigen ligase</fullName>
    </submittedName>
</protein>
<dbReference type="InterPro" id="IPR051533">
    <property type="entry name" value="WaaL-like"/>
</dbReference>
<feature type="transmembrane region" description="Helical" evidence="5">
    <location>
        <begin position="119"/>
        <end position="137"/>
    </location>
</feature>
<dbReference type="OrthoDB" id="9806320at2"/>
<dbReference type="EMBL" id="FNHQ01000007">
    <property type="protein sequence ID" value="SDM47814.1"/>
    <property type="molecule type" value="Genomic_DNA"/>
</dbReference>
<keyword evidence="7" id="KW-0436">Ligase</keyword>
<sequence length="412" mass="47384">MNPKTFIAGSPSEALRMRIVYALFGTAFFLPLNIFALEACFIAAVFMSAYYTWKYDVHIWRYMPLFWPAAAFSVTAFLSLAGSPKSLYGIAFYFFTVVQYFLLYNMVVSFIRGEKERRILLYCFLAGAVCVAVYGLYQYTTMLGLHNAEWVDTDAFPLLQRRMYSTLYNPNLLSAYLLMVMGIAASLTVWTRHNVHRIIYGALFVLFTLCLILTYSRGGWVSVFALVFFFGLVWDKRIWLLFLIVPLVLAFYHGGVVNRLLSIFSNSEDTSVIMRLDMWESTFYMICDHPILGVGWGAYKYVYPLYNELIQEAGITIYHAHNMYFNIMAETGVVGFFFYMWFFFGTAWYGLRVLKENCNTFDCCIAMGTASVIAALAVSGISDYDLFSTQISLTLWFLCGLFSNTYIEMQKK</sequence>
<feature type="domain" description="O-antigen ligase-related" evidence="6">
    <location>
        <begin position="202"/>
        <end position="340"/>
    </location>
</feature>
<evidence type="ECO:0000259" key="6">
    <source>
        <dbReference type="Pfam" id="PF04932"/>
    </source>
</evidence>
<feature type="transmembrane region" description="Helical" evidence="5">
    <location>
        <begin position="387"/>
        <end position="407"/>
    </location>
</feature>
<keyword evidence="3 5" id="KW-1133">Transmembrane helix</keyword>
<comment type="subcellular location">
    <subcellularLocation>
        <location evidence="1">Membrane</location>
        <topology evidence="1">Multi-pass membrane protein</topology>
    </subcellularLocation>
</comment>
<evidence type="ECO:0000313" key="8">
    <source>
        <dbReference type="Proteomes" id="UP000199309"/>
    </source>
</evidence>
<feature type="transmembrane region" description="Helical" evidence="5">
    <location>
        <begin position="332"/>
        <end position="351"/>
    </location>
</feature>